<organism evidence="11 12">
    <name type="scientific">Metschnikowia bicuspidata</name>
    <dbReference type="NCBI Taxonomy" id="27322"/>
    <lineage>
        <taxon>Eukaryota</taxon>
        <taxon>Fungi</taxon>
        <taxon>Dikarya</taxon>
        <taxon>Ascomycota</taxon>
        <taxon>Saccharomycotina</taxon>
        <taxon>Pichiomycetes</taxon>
        <taxon>Metschnikowiaceae</taxon>
        <taxon>Metschnikowia</taxon>
    </lineage>
</organism>
<dbReference type="GO" id="GO:0016787">
    <property type="term" value="F:hydrolase activity"/>
    <property type="evidence" value="ECO:0007669"/>
    <property type="project" value="UniProtKB-KW"/>
</dbReference>
<dbReference type="SUPFAM" id="SSF52540">
    <property type="entry name" value="P-loop containing nucleoside triphosphate hydrolases"/>
    <property type="match status" value="1"/>
</dbReference>
<evidence type="ECO:0000256" key="6">
    <source>
        <dbReference type="RuleBase" id="RU000492"/>
    </source>
</evidence>
<dbReference type="PROSITE" id="PS51194">
    <property type="entry name" value="HELICASE_CTER"/>
    <property type="match status" value="1"/>
</dbReference>
<evidence type="ECO:0000256" key="4">
    <source>
        <dbReference type="ARBA" id="ARBA00022840"/>
    </source>
</evidence>
<reference evidence="12" key="1">
    <citation type="journal article" date="2018" name="Nat. Microbiol.">
        <title>Leveraging single-cell genomics to expand the fungal tree of life.</title>
        <authorList>
            <person name="Ahrendt S.R."/>
            <person name="Quandt C.A."/>
            <person name="Ciobanu D."/>
            <person name="Clum A."/>
            <person name="Salamov A."/>
            <person name="Andreopoulos B."/>
            <person name="Cheng J.F."/>
            <person name="Woyke T."/>
            <person name="Pelin A."/>
            <person name="Henrissat B."/>
            <person name="Reynolds N.K."/>
            <person name="Benny G.L."/>
            <person name="Smith M.E."/>
            <person name="James T.Y."/>
            <person name="Grigoriev I.V."/>
        </authorList>
    </citation>
    <scope>NUCLEOTIDE SEQUENCE [LARGE SCALE GENOMIC DNA]</scope>
    <source>
        <strain evidence="12">Baker2002</strain>
    </source>
</reference>
<dbReference type="GO" id="GO:0003723">
    <property type="term" value="F:RNA binding"/>
    <property type="evidence" value="ECO:0007669"/>
    <property type="project" value="UniProtKB-UniRule"/>
</dbReference>
<evidence type="ECO:0000313" key="12">
    <source>
        <dbReference type="Proteomes" id="UP000268321"/>
    </source>
</evidence>
<dbReference type="SMART" id="SM00487">
    <property type="entry name" value="DEXDc"/>
    <property type="match status" value="1"/>
</dbReference>
<feature type="compositionally biased region" description="Polar residues" evidence="8">
    <location>
        <begin position="574"/>
        <end position="587"/>
    </location>
</feature>
<dbReference type="GO" id="GO:0005524">
    <property type="term" value="F:ATP binding"/>
    <property type="evidence" value="ECO:0007669"/>
    <property type="project" value="UniProtKB-UniRule"/>
</dbReference>
<feature type="domain" description="Helicase ATP-binding" evidence="9">
    <location>
        <begin position="65"/>
        <end position="250"/>
    </location>
</feature>
<dbReference type="EC" id="3.6.4.13" evidence="7"/>
<dbReference type="PROSITE" id="PS51192">
    <property type="entry name" value="HELICASE_ATP_BIND_1"/>
    <property type="match status" value="1"/>
</dbReference>
<sequence length="594" mass="67559">MRSSPVVRNETIPSVDESVAAPEAPERTEITMSEFEHDLRFNRSLRKAVLSLKFENFTPVQQRAIIPFMQKNGVVCKAKTGTGKTLSFVIPLFNRCLEDINSRDGRGSVRGLIIAPTRDLARQIYEDIYKLSTYNQELKKHVTAALWCGGTQTRMQRGPLPLIIVGTPGRILDNLRTRGRDFARLEYRVFDEADRLLDQGFEKELYDIDAALQQVRDPQMQPLKNTLFSATVDNTVMDFAREQIGSDFEFINCVAENEAESHKAIAQELIETDSLHDSVSEALNHMVSATKELGYKAILFLPTKVFAERMYHILRDLSKSRTIWRLHGAMSQSKRDRTTMEFKRAKGGVLVCTDVAARGMDFKNITEVLQVGVSRDPADYIHKIGRTGRAGALGSAKLYLSTPEMPFARTLEQKLGIEFESTRRLMPQDVELVFDQVSVHPDEAEDQTMSLIGAQKSIADSYRLDKHLILKDVIELYRAMIGDTSAKFYMSANKFNLIGLPSSLVPDHVEVDNPHALKRRGPGRRDMRQQFDRGTRRVGFDSYGSHRYDRFSSYRNDNSHRSRGSNDYPRDLDSYSNSFYKHGSNNRGSKKNFD</sequence>
<feature type="compositionally biased region" description="Basic and acidic residues" evidence="8">
    <location>
        <begin position="551"/>
        <end position="560"/>
    </location>
</feature>
<name>A0A4P9ZGE7_9ASCO</name>
<comment type="function">
    <text evidence="7">RNA helicase.</text>
</comment>
<dbReference type="Pfam" id="PF00271">
    <property type="entry name" value="Helicase_C"/>
    <property type="match status" value="1"/>
</dbReference>
<dbReference type="AlphaFoldDB" id="A0A4P9ZGE7"/>
<dbReference type="InterPro" id="IPR014001">
    <property type="entry name" value="Helicase_ATP-bd"/>
</dbReference>
<keyword evidence="5 7" id="KW-0694">RNA-binding</keyword>
<comment type="domain">
    <text evidence="7">The Q motif is unique to and characteristic of the DEAD box family of RNA helicases and controls ATP binding and hydrolysis.</text>
</comment>
<dbReference type="CDD" id="cd18787">
    <property type="entry name" value="SF2_C_DEAD"/>
    <property type="match status" value="1"/>
</dbReference>
<dbReference type="SMART" id="SM00490">
    <property type="entry name" value="HELICc"/>
    <property type="match status" value="1"/>
</dbReference>
<dbReference type="Pfam" id="PF00270">
    <property type="entry name" value="DEAD"/>
    <property type="match status" value="1"/>
</dbReference>
<dbReference type="InterPro" id="IPR001650">
    <property type="entry name" value="Helicase_C-like"/>
</dbReference>
<proteinExistence type="inferred from homology"/>
<feature type="region of interest" description="Disordered" evidence="8">
    <location>
        <begin position="551"/>
        <end position="594"/>
    </location>
</feature>
<feature type="region of interest" description="Disordered" evidence="8">
    <location>
        <begin position="514"/>
        <end position="539"/>
    </location>
</feature>
<dbReference type="InterPro" id="IPR000629">
    <property type="entry name" value="RNA-helicase_DEAD-box_CS"/>
</dbReference>
<evidence type="ECO:0000313" key="11">
    <source>
        <dbReference type="EMBL" id="RKP31978.1"/>
    </source>
</evidence>
<keyword evidence="3 6" id="KW-0347">Helicase</keyword>
<evidence type="ECO:0000259" key="9">
    <source>
        <dbReference type="PROSITE" id="PS51192"/>
    </source>
</evidence>
<keyword evidence="12" id="KW-1185">Reference proteome</keyword>
<keyword evidence="1 6" id="KW-0547">Nucleotide-binding</keyword>
<evidence type="ECO:0000256" key="1">
    <source>
        <dbReference type="ARBA" id="ARBA00022741"/>
    </source>
</evidence>
<comment type="similarity">
    <text evidence="6">Belongs to the DEAD box helicase family.</text>
</comment>
<dbReference type="PANTHER" id="PTHR24031">
    <property type="entry name" value="RNA HELICASE"/>
    <property type="match status" value="1"/>
</dbReference>
<dbReference type="InterPro" id="IPR027417">
    <property type="entry name" value="P-loop_NTPase"/>
</dbReference>
<gene>
    <name evidence="11" type="ORF">METBISCDRAFT_26110</name>
</gene>
<evidence type="ECO:0000256" key="5">
    <source>
        <dbReference type="ARBA" id="ARBA00022884"/>
    </source>
</evidence>
<feature type="compositionally biased region" description="Basic and acidic residues" evidence="8">
    <location>
        <begin position="523"/>
        <end position="539"/>
    </location>
</feature>
<evidence type="ECO:0000256" key="8">
    <source>
        <dbReference type="SAM" id="MobiDB-lite"/>
    </source>
</evidence>
<evidence type="ECO:0000256" key="2">
    <source>
        <dbReference type="ARBA" id="ARBA00022801"/>
    </source>
</evidence>
<evidence type="ECO:0000256" key="3">
    <source>
        <dbReference type="ARBA" id="ARBA00022806"/>
    </source>
</evidence>
<dbReference type="EMBL" id="ML004435">
    <property type="protein sequence ID" value="RKP31978.1"/>
    <property type="molecule type" value="Genomic_DNA"/>
</dbReference>
<evidence type="ECO:0000256" key="7">
    <source>
        <dbReference type="RuleBase" id="RU365068"/>
    </source>
</evidence>
<keyword evidence="2 6" id="KW-0378">Hydrolase</keyword>
<feature type="domain" description="Helicase C-terminal" evidence="10">
    <location>
        <begin position="282"/>
        <end position="431"/>
    </location>
</feature>
<feature type="region of interest" description="Disordered" evidence="8">
    <location>
        <begin position="1"/>
        <end position="25"/>
    </location>
</feature>
<keyword evidence="4 6" id="KW-0067">ATP-binding</keyword>
<evidence type="ECO:0000259" key="10">
    <source>
        <dbReference type="PROSITE" id="PS51194"/>
    </source>
</evidence>
<dbReference type="InterPro" id="IPR011545">
    <property type="entry name" value="DEAD/DEAH_box_helicase_dom"/>
</dbReference>
<dbReference type="OrthoDB" id="193716at2759"/>
<accession>A0A4P9ZGE7</accession>
<comment type="catalytic activity">
    <reaction evidence="7">
        <text>ATP + H2O = ADP + phosphate + H(+)</text>
        <dbReference type="Rhea" id="RHEA:13065"/>
        <dbReference type="ChEBI" id="CHEBI:15377"/>
        <dbReference type="ChEBI" id="CHEBI:15378"/>
        <dbReference type="ChEBI" id="CHEBI:30616"/>
        <dbReference type="ChEBI" id="CHEBI:43474"/>
        <dbReference type="ChEBI" id="CHEBI:456216"/>
        <dbReference type="EC" id="3.6.4.13"/>
    </reaction>
</comment>
<dbReference type="Proteomes" id="UP000268321">
    <property type="component" value="Unassembled WGS sequence"/>
</dbReference>
<dbReference type="Gene3D" id="3.40.50.300">
    <property type="entry name" value="P-loop containing nucleotide triphosphate hydrolases"/>
    <property type="match status" value="2"/>
</dbReference>
<dbReference type="GO" id="GO:0003724">
    <property type="term" value="F:RNA helicase activity"/>
    <property type="evidence" value="ECO:0007669"/>
    <property type="project" value="UniProtKB-EC"/>
</dbReference>
<dbReference type="PROSITE" id="PS00039">
    <property type="entry name" value="DEAD_ATP_HELICASE"/>
    <property type="match status" value="1"/>
</dbReference>
<protein>
    <recommendedName>
        <fullName evidence="7">ATP-dependent RNA helicase</fullName>
        <ecNumber evidence="7">3.6.4.13</ecNumber>
    </recommendedName>
</protein>